<dbReference type="NCBIfam" id="TIGR00976">
    <property type="entry name" value="CocE_NonD"/>
    <property type="match status" value="1"/>
</dbReference>
<dbReference type="Gene3D" id="2.60.120.260">
    <property type="entry name" value="Galactose-binding domain-like"/>
    <property type="match status" value="1"/>
</dbReference>
<dbReference type="InterPro" id="IPR008979">
    <property type="entry name" value="Galactose-bd-like_sf"/>
</dbReference>
<evidence type="ECO:0000313" key="5">
    <source>
        <dbReference type="Proteomes" id="UP001199919"/>
    </source>
</evidence>
<feature type="domain" description="Xaa-Pro dipeptidyl-peptidase C-terminal" evidence="3">
    <location>
        <begin position="359"/>
        <end position="623"/>
    </location>
</feature>
<dbReference type="RefSeq" id="WP_232177781.1">
    <property type="nucleotide sequence ID" value="NZ_JAJPWV010000003.1"/>
</dbReference>
<keyword evidence="5" id="KW-1185">Reference proteome</keyword>
<sequence length="624" mass="70900">MKKFTALFLTAIAVCQAAFAQQDYVKEHFTKKDVYITMRDGVRLFTSIYTPKDASKQNKYPIMMHRTCYSIGPYGADKYPGRLGPSAEIMKEGYIFVYQDVRGRYKSEGTWTNMTPVIDNKKSKTDVDEGSDTYDTIDWLVKNVTGNNGRVGQYGISYPGFYTAAGILSNHPALKASSPGAPISDFWFDDFHHNGAFIESYFFTFPVFGVPKGNADTTGASWFASKMINPGTRDGYQFLLDLGPLKNADKYYKNNFFWQETIDHPNYDEFWQKRGLLKHFNNKSKTAVMTVGGWFDAEDLSGPLNIYKTIEKKNPSAYNTIVMGPFGHGRWSQETGHTLHSNVYFGDSIATFYQKEIEAKFFRHFLKGKGDKATGLPEAYMFNTGKKEWATFDKWPATNAEHKKFYLAADGKLADTQPTTPGSMSYISDPMKPVPYTEDNSSTMGFTPFNYMTEDQRFAGRRPDVLVYQTDVLTDDVTLGGEIMANLKIATTGTDADFVVKLIDVYPPDEANHAYMPNKSIILSNYWQMVRSEVMPARFRKSFEKPEALVAGQKADVNFRLQDVLHTFKKGHRIMVQVQSTWFPIVARNPQKFVDNPYKANESDYIKATETVFNDSFIDVQILK</sequence>
<proteinExistence type="predicted"/>
<dbReference type="Proteomes" id="UP001199919">
    <property type="component" value="Unassembled WGS sequence"/>
</dbReference>
<dbReference type="InterPro" id="IPR029058">
    <property type="entry name" value="AB_hydrolase_fold"/>
</dbReference>
<dbReference type="InterPro" id="IPR000383">
    <property type="entry name" value="Xaa-Pro-like_dom"/>
</dbReference>
<dbReference type="EMBL" id="JAJPWV010000003">
    <property type="protein sequence ID" value="MCD8741275.1"/>
    <property type="molecule type" value="Genomic_DNA"/>
</dbReference>
<dbReference type="Gene3D" id="3.40.50.1820">
    <property type="entry name" value="alpha/beta hydrolase"/>
    <property type="match status" value="1"/>
</dbReference>
<name>A0ABS8U588_9SPHI</name>
<protein>
    <submittedName>
        <fullName evidence="4">CocE/NonD family hydrolase</fullName>
    </submittedName>
</protein>
<organism evidence="4 5">
    <name type="scientific">Mucilaginibacter roseus</name>
    <dbReference type="NCBI Taxonomy" id="1528868"/>
    <lineage>
        <taxon>Bacteria</taxon>
        <taxon>Pseudomonadati</taxon>
        <taxon>Bacteroidota</taxon>
        <taxon>Sphingobacteriia</taxon>
        <taxon>Sphingobacteriales</taxon>
        <taxon>Sphingobacteriaceae</taxon>
        <taxon>Mucilaginibacter</taxon>
    </lineage>
</organism>
<keyword evidence="2" id="KW-0732">Signal</keyword>
<dbReference type="Pfam" id="PF02129">
    <property type="entry name" value="Peptidase_S15"/>
    <property type="match status" value="1"/>
</dbReference>
<dbReference type="InterPro" id="IPR013736">
    <property type="entry name" value="Xaa-Pro_dipept_C"/>
</dbReference>
<accession>A0ABS8U588</accession>
<evidence type="ECO:0000259" key="3">
    <source>
        <dbReference type="SMART" id="SM00939"/>
    </source>
</evidence>
<evidence type="ECO:0000256" key="1">
    <source>
        <dbReference type="ARBA" id="ARBA00022801"/>
    </source>
</evidence>
<dbReference type="SUPFAM" id="SSF49785">
    <property type="entry name" value="Galactose-binding domain-like"/>
    <property type="match status" value="1"/>
</dbReference>
<dbReference type="Gene3D" id="1.10.3020.10">
    <property type="entry name" value="alpha-amino acid ester hydrolase ( Helical cap domain)"/>
    <property type="match status" value="1"/>
</dbReference>
<evidence type="ECO:0000313" key="4">
    <source>
        <dbReference type="EMBL" id="MCD8741275.1"/>
    </source>
</evidence>
<dbReference type="SMART" id="SM00939">
    <property type="entry name" value="PepX_C"/>
    <property type="match status" value="1"/>
</dbReference>
<dbReference type="InterPro" id="IPR005674">
    <property type="entry name" value="CocE/Ser_esterase"/>
</dbReference>
<gene>
    <name evidence="4" type="ORF">LT679_11735</name>
</gene>
<keyword evidence="1 4" id="KW-0378">Hydrolase</keyword>
<comment type="caution">
    <text evidence="4">The sequence shown here is derived from an EMBL/GenBank/DDBJ whole genome shotgun (WGS) entry which is preliminary data.</text>
</comment>
<feature type="signal peptide" evidence="2">
    <location>
        <begin position="1"/>
        <end position="20"/>
    </location>
</feature>
<feature type="chain" id="PRO_5045758535" evidence="2">
    <location>
        <begin position="21"/>
        <end position="624"/>
    </location>
</feature>
<evidence type="ECO:0000256" key="2">
    <source>
        <dbReference type="SAM" id="SignalP"/>
    </source>
</evidence>
<reference evidence="4 5" key="1">
    <citation type="submission" date="2021-12" db="EMBL/GenBank/DDBJ databases">
        <title>Mucilaginibacter roseus genome.</title>
        <authorList>
            <person name="Ferreira J.R."/>
            <person name="Newman J.D."/>
        </authorList>
    </citation>
    <scope>NUCLEOTIDE SEQUENCE [LARGE SCALE GENOMIC DNA]</scope>
    <source>
        <strain evidence="4 5">LMG 28454</strain>
    </source>
</reference>
<dbReference type="Pfam" id="PF08530">
    <property type="entry name" value="PepX_C"/>
    <property type="match status" value="1"/>
</dbReference>
<dbReference type="SUPFAM" id="SSF53474">
    <property type="entry name" value="alpha/beta-Hydrolases"/>
    <property type="match status" value="1"/>
</dbReference>
<dbReference type="GO" id="GO:0016787">
    <property type="term" value="F:hydrolase activity"/>
    <property type="evidence" value="ECO:0007669"/>
    <property type="project" value="UniProtKB-KW"/>
</dbReference>